<reference evidence="1" key="1">
    <citation type="submission" date="2021-05" db="EMBL/GenBank/DDBJ databases">
        <authorList>
            <person name="Alioto T."/>
            <person name="Alioto T."/>
            <person name="Gomez Garrido J."/>
        </authorList>
    </citation>
    <scope>NUCLEOTIDE SEQUENCE</scope>
</reference>
<dbReference type="EMBL" id="HBUF01569339">
    <property type="protein sequence ID" value="CAG6765843.1"/>
    <property type="molecule type" value="Transcribed_RNA"/>
</dbReference>
<organism evidence="1">
    <name type="scientific">Cacopsylla melanoneura</name>
    <dbReference type="NCBI Taxonomy" id="428564"/>
    <lineage>
        <taxon>Eukaryota</taxon>
        <taxon>Metazoa</taxon>
        <taxon>Ecdysozoa</taxon>
        <taxon>Arthropoda</taxon>
        <taxon>Hexapoda</taxon>
        <taxon>Insecta</taxon>
        <taxon>Pterygota</taxon>
        <taxon>Neoptera</taxon>
        <taxon>Paraneoptera</taxon>
        <taxon>Hemiptera</taxon>
        <taxon>Sternorrhyncha</taxon>
        <taxon>Psylloidea</taxon>
        <taxon>Psyllidae</taxon>
        <taxon>Psyllinae</taxon>
        <taxon>Cacopsylla</taxon>
    </lineage>
</organism>
<name>A0A8D9AG37_9HEMI</name>
<accession>A0A8D9AG37</accession>
<sequence length="126" mass="14194">MLGEKEESSVPSPPVYRVYSVLGGGEGRVSRSFTSSVSLCTPPCVRGRRDHWMMFSFRMIKWKRQERRSSSSSSFSSSSLFFCFSISSPPHTPPTLLVFSFLSLSLIFSYISQEKHHQCSVPCKIG</sequence>
<protein>
    <submittedName>
        <fullName evidence="1">Uncharacterized protein</fullName>
    </submittedName>
</protein>
<evidence type="ECO:0000313" key="1">
    <source>
        <dbReference type="EMBL" id="CAG6765843.1"/>
    </source>
</evidence>
<dbReference type="AlphaFoldDB" id="A0A8D9AG37"/>
<proteinExistence type="predicted"/>